<dbReference type="EMBL" id="BMWY01000006">
    <property type="protein sequence ID" value="GGZ60976.1"/>
    <property type="molecule type" value="Genomic_DNA"/>
</dbReference>
<proteinExistence type="predicted"/>
<reference evidence="2" key="1">
    <citation type="journal article" date="2019" name="Int. J. Syst. Evol. Microbiol.">
        <title>The Global Catalogue of Microorganisms (GCM) 10K type strain sequencing project: providing services to taxonomists for standard genome sequencing and annotation.</title>
        <authorList>
            <consortium name="The Broad Institute Genomics Platform"/>
            <consortium name="The Broad Institute Genome Sequencing Center for Infectious Disease"/>
            <person name="Wu L."/>
            <person name="Ma J."/>
        </authorList>
    </citation>
    <scope>NUCLEOTIDE SEQUENCE [LARGE SCALE GENOMIC DNA]</scope>
    <source>
        <strain evidence="2">KCTC 12708</strain>
    </source>
</reference>
<accession>A0ABQ3C0S5</accession>
<gene>
    <name evidence="1" type="ORF">GCM10008088_23240</name>
</gene>
<dbReference type="Proteomes" id="UP000615593">
    <property type="component" value="Unassembled WGS sequence"/>
</dbReference>
<dbReference type="RefSeq" id="WP_036243562.1">
    <property type="nucleotide sequence ID" value="NZ_BMWY01000006.1"/>
</dbReference>
<comment type="caution">
    <text evidence="1">The sequence shown here is derived from an EMBL/GenBank/DDBJ whole genome shotgun (WGS) entry which is preliminary data.</text>
</comment>
<protein>
    <submittedName>
        <fullName evidence="1">Uncharacterized protein</fullName>
    </submittedName>
</protein>
<keyword evidence="2" id="KW-1185">Reference proteome</keyword>
<name>A0ABQ3C0S5_9FLAO</name>
<dbReference type="GeneID" id="94369989"/>
<evidence type="ECO:0000313" key="2">
    <source>
        <dbReference type="Proteomes" id="UP000615593"/>
    </source>
</evidence>
<organism evidence="1 2">
    <name type="scientific">Mesonia mobilis</name>
    <dbReference type="NCBI Taxonomy" id="369791"/>
    <lineage>
        <taxon>Bacteria</taxon>
        <taxon>Pseudomonadati</taxon>
        <taxon>Bacteroidota</taxon>
        <taxon>Flavobacteriia</taxon>
        <taxon>Flavobacteriales</taxon>
        <taxon>Flavobacteriaceae</taxon>
        <taxon>Mesonia</taxon>
    </lineage>
</organism>
<evidence type="ECO:0000313" key="1">
    <source>
        <dbReference type="EMBL" id="GGZ60976.1"/>
    </source>
</evidence>
<sequence>MKSLASIFLFLFIAFTVTPTVVTLIKHNADISYVYNYSEEEENHRGYGKKKSDDFQFKLIPESNLTSFILEENITSFGDYYVMPLPVIYFDLLSPPPELA</sequence>